<accession>A0ABV0SM01</accession>
<sequence length="100" mass="12089">MWIVWTQLPARKKHKKRKKKSKIHDRDSEKLAVVMRTEMVFVIFHKRKLNHIFIMRLFLYSGLDSFRIICETVHFFVNTKSTADIIFLCVLYRHIIQGVL</sequence>
<comment type="caution">
    <text evidence="1">The sequence shown here is derived from an EMBL/GenBank/DDBJ whole genome shotgun (WGS) entry which is preliminary data.</text>
</comment>
<organism evidence="1 2">
    <name type="scientific">Ilyodon furcidens</name>
    <name type="common">goldbreast splitfin</name>
    <dbReference type="NCBI Taxonomy" id="33524"/>
    <lineage>
        <taxon>Eukaryota</taxon>
        <taxon>Metazoa</taxon>
        <taxon>Chordata</taxon>
        <taxon>Craniata</taxon>
        <taxon>Vertebrata</taxon>
        <taxon>Euteleostomi</taxon>
        <taxon>Actinopterygii</taxon>
        <taxon>Neopterygii</taxon>
        <taxon>Teleostei</taxon>
        <taxon>Neoteleostei</taxon>
        <taxon>Acanthomorphata</taxon>
        <taxon>Ovalentaria</taxon>
        <taxon>Atherinomorphae</taxon>
        <taxon>Cyprinodontiformes</taxon>
        <taxon>Goodeidae</taxon>
        <taxon>Ilyodon</taxon>
    </lineage>
</organism>
<evidence type="ECO:0000313" key="2">
    <source>
        <dbReference type="Proteomes" id="UP001482620"/>
    </source>
</evidence>
<reference evidence="1 2" key="1">
    <citation type="submission" date="2021-06" db="EMBL/GenBank/DDBJ databases">
        <authorList>
            <person name="Palmer J.M."/>
        </authorList>
    </citation>
    <scope>NUCLEOTIDE SEQUENCE [LARGE SCALE GENOMIC DNA]</scope>
    <source>
        <strain evidence="2">if_2019</strain>
        <tissue evidence="1">Muscle</tissue>
    </source>
</reference>
<keyword evidence="2" id="KW-1185">Reference proteome</keyword>
<evidence type="ECO:0000313" key="1">
    <source>
        <dbReference type="EMBL" id="MEQ2221574.1"/>
    </source>
</evidence>
<gene>
    <name evidence="1" type="ORF">ILYODFUR_017260</name>
</gene>
<dbReference type="Proteomes" id="UP001482620">
    <property type="component" value="Unassembled WGS sequence"/>
</dbReference>
<name>A0ABV0SM01_9TELE</name>
<protein>
    <submittedName>
        <fullName evidence="1">Uncharacterized protein</fullName>
    </submittedName>
</protein>
<dbReference type="EMBL" id="JAHRIQ010001614">
    <property type="protein sequence ID" value="MEQ2221574.1"/>
    <property type="molecule type" value="Genomic_DNA"/>
</dbReference>
<proteinExistence type="predicted"/>